<evidence type="ECO:0000256" key="7">
    <source>
        <dbReference type="SAM" id="Phobius"/>
    </source>
</evidence>
<accession>A0ABM8HGK0</accession>
<comment type="cofactor">
    <cofactor evidence="6">
        <name>Zn(2+)</name>
        <dbReference type="ChEBI" id="CHEBI:29105"/>
    </cofactor>
    <text evidence="6">Binds 1 zinc ion per subunit.</text>
</comment>
<keyword evidence="4 6" id="KW-0862">Zinc</keyword>
<dbReference type="PANTHER" id="PTHR34978">
    <property type="entry name" value="POSSIBLE SENSOR-TRANSDUCER PROTEIN BLAR"/>
    <property type="match status" value="1"/>
</dbReference>
<dbReference type="Gene3D" id="3.30.2010.10">
    <property type="entry name" value="Metalloproteases ('zincins'), catalytic domain"/>
    <property type="match status" value="1"/>
</dbReference>
<reference evidence="9" key="1">
    <citation type="journal article" date="2014" name="Int. J. Syst. Evol. Microbiol.">
        <title>Complete genome of a new Firmicutes species belonging to the dominant human colonic microbiota ('Ruminococcus bicirculans') reveals two chromosomes and a selective capacity to utilize plant glucans.</title>
        <authorList>
            <consortium name="NISC Comparative Sequencing Program"/>
            <person name="Wegmann U."/>
            <person name="Louis P."/>
            <person name="Goesmann A."/>
            <person name="Henrissat B."/>
            <person name="Duncan S.H."/>
            <person name="Flint H.J."/>
        </authorList>
    </citation>
    <scope>NUCLEOTIDE SEQUENCE</scope>
    <source>
        <strain evidence="9">NBRC 110608</strain>
    </source>
</reference>
<feature type="domain" description="Peptidase M48" evidence="8">
    <location>
        <begin position="107"/>
        <end position="184"/>
    </location>
</feature>
<evidence type="ECO:0000256" key="2">
    <source>
        <dbReference type="ARBA" id="ARBA00022723"/>
    </source>
</evidence>
<dbReference type="CDD" id="cd07326">
    <property type="entry name" value="M56_BlaR1_MecR1_like"/>
    <property type="match status" value="1"/>
</dbReference>
<name>A0ABM8HGK0_9MICO</name>
<keyword evidence="7" id="KW-0812">Transmembrane</keyword>
<dbReference type="InterPro" id="IPR052173">
    <property type="entry name" value="Beta-lactam_resp_regulator"/>
</dbReference>
<evidence type="ECO:0000256" key="4">
    <source>
        <dbReference type="ARBA" id="ARBA00022833"/>
    </source>
</evidence>
<organism evidence="9">
    <name type="scientific">Barrientosiimonas endolithica</name>
    <dbReference type="NCBI Taxonomy" id="1535208"/>
    <lineage>
        <taxon>Bacteria</taxon>
        <taxon>Bacillati</taxon>
        <taxon>Actinomycetota</taxon>
        <taxon>Actinomycetes</taxon>
        <taxon>Micrococcales</taxon>
        <taxon>Dermacoccaceae</taxon>
        <taxon>Barrientosiimonas</taxon>
    </lineage>
</organism>
<keyword evidence="3 6" id="KW-0378">Hydrolase</keyword>
<evidence type="ECO:0000313" key="9">
    <source>
        <dbReference type="EMBL" id="BDZ60173.1"/>
    </source>
</evidence>
<proteinExistence type="inferred from homology"/>
<gene>
    <name evidence="9" type="ORF">GCM10025872_38300</name>
</gene>
<evidence type="ECO:0000256" key="3">
    <source>
        <dbReference type="ARBA" id="ARBA00022801"/>
    </source>
</evidence>
<dbReference type="Pfam" id="PF01435">
    <property type="entry name" value="Peptidase_M48"/>
    <property type="match status" value="1"/>
</dbReference>
<keyword evidence="5 6" id="KW-0482">Metalloprotease</keyword>
<feature type="transmembrane region" description="Helical" evidence="7">
    <location>
        <begin position="72"/>
        <end position="94"/>
    </location>
</feature>
<reference evidence="9" key="2">
    <citation type="submission" date="2023-02" db="EMBL/GenBank/DDBJ databases">
        <authorList>
            <person name="Sun Q."/>
            <person name="Mori K."/>
        </authorList>
    </citation>
    <scope>NUCLEOTIDE SEQUENCE</scope>
    <source>
        <strain evidence="9">NBRC 110608</strain>
    </source>
</reference>
<protein>
    <recommendedName>
        <fullName evidence="8">Peptidase M48 domain-containing protein</fullName>
    </recommendedName>
</protein>
<evidence type="ECO:0000256" key="6">
    <source>
        <dbReference type="RuleBase" id="RU003983"/>
    </source>
</evidence>
<keyword evidence="7" id="KW-0472">Membrane</keyword>
<evidence type="ECO:0000256" key="5">
    <source>
        <dbReference type="ARBA" id="ARBA00023049"/>
    </source>
</evidence>
<dbReference type="InterPro" id="IPR001915">
    <property type="entry name" value="Peptidase_M48"/>
</dbReference>
<keyword evidence="2" id="KW-0479">Metal-binding</keyword>
<dbReference type="EMBL" id="AP027735">
    <property type="protein sequence ID" value="BDZ60173.1"/>
    <property type="molecule type" value="Genomic_DNA"/>
</dbReference>
<feature type="transmembrane region" description="Helical" evidence="7">
    <location>
        <begin position="35"/>
        <end position="60"/>
    </location>
</feature>
<sequence length="277" mass="29287">MAGMYSAALVLLSVALAGPAPRLLARLTVLRKAPAAALVLWQSISLAALIAGLAAAPVAVQQAVTGEGPALALNPIMLVAGFVVTGFLAARLLLTGHRTGTALRRARREHRELVDLIGLPGSDGGRALRVLEHPTATAYCLPGRRSRVVLSAGTLQRLSPTELGAVLAHERTHLRFRHDLVLEFFTVLHTAVPERVRSNAGMHEVRLLLELHADQHAVADHRPRDLGSALVTLAGSNHPEAGLGAGVAPGWRAYVCGSCATRARTAGSPPWRCSRPR</sequence>
<evidence type="ECO:0000259" key="8">
    <source>
        <dbReference type="Pfam" id="PF01435"/>
    </source>
</evidence>
<keyword evidence="1 6" id="KW-0645">Protease</keyword>
<dbReference type="PANTHER" id="PTHR34978:SF3">
    <property type="entry name" value="SLR0241 PROTEIN"/>
    <property type="match status" value="1"/>
</dbReference>
<keyword evidence="7" id="KW-1133">Transmembrane helix</keyword>
<evidence type="ECO:0000256" key="1">
    <source>
        <dbReference type="ARBA" id="ARBA00022670"/>
    </source>
</evidence>
<comment type="similarity">
    <text evidence="6">Belongs to the peptidase M48 family.</text>
</comment>